<protein>
    <recommendedName>
        <fullName evidence="3">GerMN domain-containing protein</fullName>
    </recommendedName>
</protein>
<dbReference type="RefSeq" id="WP_173165721.1">
    <property type="nucleotide sequence ID" value="NZ_AP022871.1"/>
</dbReference>
<dbReference type="EMBL" id="AP022871">
    <property type="protein sequence ID" value="BCB92026.1"/>
    <property type="molecule type" value="Genomic_DNA"/>
</dbReference>
<gene>
    <name evidence="4" type="ORF">Psuf_093390</name>
</gene>
<reference evidence="4 5" key="1">
    <citation type="submission" date="2020-03" db="EMBL/GenBank/DDBJ databases">
        <title>Whole genome shotgun sequence of Phytohabitans suffuscus NBRC 105367.</title>
        <authorList>
            <person name="Komaki H."/>
            <person name="Tamura T."/>
        </authorList>
    </citation>
    <scope>NUCLEOTIDE SEQUENCE [LARGE SCALE GENOMIC DNA]</scope>
    <source>
        <strain evidence="4 5">NBRC 105367</strain>
    </source>
</reference>
<feature type="chain" id="PRO_5026351079" description="GerMN domain-containing protein" evidence="2">
    <location>
        <begin position="29"/>
        <end position="197"/>
    </location>
</feature>
<sequence>MTRPSRPRRAAALSVLLAVAAAGCGVPAEDVPREVDPPNGVSHAWATETTPAPDPDPGAGNIPERLYFLRDGELVAVTRNVDAQPSTDELVEDLLAGPTDAEQRDGLTSALLGNDIVVGVRLRDGRATVELTAAMDETGRTDQIFAFAQIVCTLTAKPGVTAVSFTRAGQPVGVPRADGSLSEAPATSADYASLLSG</sequence>
<dbReference type="SMART" id="SM00909">
    <property type="entry name" value="Germane"/>
    <property type="match status" value="1"/>
</dbReference>
<dbReference type="Pfam" id="PF10646">
    <property type="entry name" value="Germane"/>
    <property type="match status" value="1"/>
</dbReference>
<dbReference type="AlphaFoldDB" id="A0A6F8Z124"/>
<dbReference type="PROSITE" id="PS51257">
    <property type="entry name" value="PROKAR_LIPOPROTEIN"/>
    <property type="match status" value="1"/>
</dbReference>
<dbReference type="Proteomes" id="UP000503011">
    <property type="component" value="Chromosome"/>
</dbReference>
<evidence type="ECO:0000313" key="4">
    <source>
        <dbReference type="EMBL" id="BCB92026.1"/>
    </source>
</evidence>
<evidence type="ECO:0000313" key="5">
    <source>
        <dbReference type="Proteomes" id="UP000503011"/>
    </source>
</evidence>
<dbReference type="InterPro" id="IPR019606">
    <property type="entry name" value="GerMN"/>
</dbReference>
<keyword evidence="2" id="KW-0732">Signal</keyword>
<evidence type="ECO:0000256" key="1">
    <source>
        <dbReference type="SAM" id="MobiDB-lite"/>
    </source>
</evidence>
<proteinExistence type="predicted"/>
<reference evidence="4 5" key="2">
    <citation type="submission" date="2020-03" db="EMBL/GenBank/DDBJ databases">
        <authorList>
            <person name="Ichikawa N."/>
            <person name="Kimura A."/>
            <person name="Kitahashi Y."/>
            <person name="Uohara A."/>
        </authorList>
    </citation>
    <scope>NUCLEOTIDE SEQUENCE [LARGE SCALE GENOMIC DNA]</scope>
    <source>
        <strain evidence="4 5">NBRC 105367</strain>
    </source>
</reference>
<keyword evidence="5" id="KW-1185">Reference proteome</keyword>
<organism evidence="4 5">
    <name type="scientific">Phytohabitans suffuscus</name>
    <dbReference type="NCBI Taxonomy" id="624315"/>
    <lineage>
        <taxon>Bacteria</taxon>
        <taxon>Bacillati</taxon>
        <taxon>Actinomycetota</taxon>
        <taxon>Actinomycetes</taxon>
        <taxon>Micromonosporales</taxon>
        <taxon>Micromonosporaceae</taxon>
    </lineage>
</organism>
<dbReference type="KEGG" id="psuu:Psuf_093390"/>
<feature type="signal peptide" evidence="2">
    <location>
        <begin position="1"/>
        <end position="28"/>
    </location>
</feature>
<name>A0A6F8Z124_9ACTN</name>
<feature type="domain" description="GerMN" evidence="3">
    <location>
        <begin position="87"/>
        <end position="176"/>
    </location>
</feature>
<evidence type="ECO:0000259" key="3">
    <source>
        <dbReference type="SMART" id="SM00909"/>
    </source>
</evidence>
<feature type="region of interest" description="Disordered" evidence="1">
    <location>
        <begin position="28"/>
        <end position="61"/>
    </location>
</feature>
<evidence type="ECO:0000256" key="2">
    <source>
        <dbReference type="SAM" id="SignalP"/>
    </source>
</evidence>
<accession>A0A6F8Z124</accession>